<evidence type="ECO:0000313" key="1">
    <source>
        <dbReference type="EMBL" id="KRT67181.1"/>
    </source>
</evidence>
<dbReference type="Proteomes" id="UP000051297">
    <property type="component" value="Unassembled WGS sequence"/>
</dbReference>
<name>A0A0T5ZWK1_UNCKA</name>
<sequence length="1391" mass="158215">SGMGMAGLAGNEGLSAAESIIARASRGERGFWNQARDWISGIHFPGDTGAWARRIEVGASQRGYASGFHRFFRQGRRALLQNLEDFAPDVANSIRARYGDDALRAANNAIRGAGTDDDILRALASTDNMHLNLENILDSASQRFGAQIDNILDDSFTARWGPEIERAARAGPAEIDNIVDRMWGEVQDELDNRLDDSLRTLTEEATERIAAEGPGSFPGVFGDAVDEFYGSYVQGHAMTMARVGDLTDLRPEVANRMMGVLLDREQRFMARGWGRLEARFQGIANGVRRMNVPGGDEVMTSFRQWRDGWGQFFEWRNTTWREFFDARVAGRAPALSFDEIRSAVNRRYDDVVAMEAERLQNIDRLVGGMLPENMRPTFAVYRDRVAALRAERATMIREWFAQVDSIPYDQRQAAYAGFWRRMMDNTSAISVEEKIGSRAVAGNAEAAATYQDDLIAASVRSEEAVRGAPLSTAEQRQIVLDRLAQYGRPQEEADLVMGRLRQVARPPEPTAGLGVPMDAEQIAAQAGVMTDAQRSAIAAQDLTTIEQIRPILAAMPPAQRQAWLVRESESSLAIGLQEGWITARELNETRAGHRLNNVFVTRGGWIRWGFEELNGEQVPVLTFIRGRRPGGSDVLRSWMRHNDVAGHRMFLTNELLADTVNEAGETVTRGDTFFRRMVREGAVTRLRDLPPVSGEQRILFRMGGEAQEAAHLPDFHAFVPRQLYMDTGIDQMWYLRGQHAVESIRDAALDLRGRPPLRFADLGEAEQQALRRWMSQSQVQLAQARYMGMRGAEFTRDSALLNYNRRHNYNTFLGAIMPYEFWFTESALKWALHSIDRPEMLMIYLRMQRFLNTAYRPEQNLPARLRGQIRIPMPFLPNWMGDSIFVDPMRFALPLDQFTYPFEQYQQQQQRDDGATTRVLEQLLNDGQIDQAEYQEALQTRQGTTWDRAQALARQDDDEERLSAFDFMSLFSSPHVPLQWAYNAARGTPERIGTLLPLTRSIRGVTSALGIGPAGGVNIEGNIRRELGLPEFDRWDDYRIDRMLSNMVATGEITLQQEREAMISREGEVFDLAEHRAVQEISGGPGLLGIARSVFGIPIRAYPPGEEHLRELRDEYAQAWQEYDGGDMQAVNRFFESHPEYEARVDLGYWNKPEERIRRFAVDEIWDTWNSLPQLHQNEVSEQLGPLFQNAFLDRNTRSYESIPNEMLVAWTRVMRGDPPGTLSTGPGWQIPPLDLAPRDVAYRANAFYQSRDAYFPQWRDLQSDYYLLDEGSARREYLRVHPPYAQYRAWRTDWFMRNPDVVPYLTDRPEDYTYPSEQALREAQAGQPSLQPAEWYQVLGPNIWSLLDDNQNGEALPEVARRRLQEIADQYGTTVDHILSDIAQGLAQTQ</sequence>
<organism evidence="1 2">
    <name type="scientific">candidate division WWE3 bacterium CSP1-7</name>
    <dbReference type="NCBI Taxonomy" id="1576480"/>
    <lineage>
        <taxon>Bacteria</taxon>
        <taxon>Katanobacteria</taxon>
    </lineage>
</organism>
<feature type="non-terminal residue" evidence="1">
    <location>
        <position position="1"/>
    </location>
</feature>
<comment type="caution">
    <text evidence="1">The sequence shown here is derived from an EMBL/GenBank/DDBJ whole genome shotgun (WGS) entry which is preliminary data.</text>
</comment>
<protein>
    <submittedName>
        <fullName evidence="1">Uncharacterized protein</fullName>
    </submittedName>
</protein>
<proteinExistence type="predicted"/>
<evidence type="ECO:0000313" key="2">
    <source>
        <dbReference type="Proteomes" id="UP000051297"/>
    </source>
</evidence>
<reference evidence="1 2" key="1">
    <citation type="submission" date="2015-05" db="EMBL/GenBank/DDBJ databases">
        <title>Critical biogeochemical functions in the subsurface are associated with bacteria from new phyla and little studied lineages.</title>
        <authorList>
            <person name="Hug L.A."/>
            <person name="Thomas B.C."/>
            <person name="Sharon I."/>
            <person name="Brown C.T."/>
            <person name="Sharma R."/>
            <person name="Hettich R.L."/>
            <person name="Wilkins M.J."/>
            <person name="Williams K.H."/>
            <person name="Singh A."/>
            <person name="Banfield J.F."/>
        </authorList>
    </citation>
    <scope>NUCLEOTIDE SEQUENCE [LARGE SCALE GENOMIC DNA]</scope>
    <source>
        <strain evidence="1">CSP1-7</strain>
    </source>
</reference>
<dbReference type="EMBL" id="LDXK01000007">
    <property type="protein sequence ID" value="KRT67181.1"/>
    <property type="molecule type" value="Genomic_DNA"/>
</dbReference>
<dbReference type="STRING" id="1576480.XU08_C0007G0001"/>
<gene>
    <name evidence="1" type="ORF">XU08_C0007G0001</name>
</gene>
<accession>A0A0T5ZWK1</accession>